<feature type="region of interest" description="Disordered" evidence="1">
    <location>
        <begin position="230"/>
        <end position="266"/>
    </location>
</feature>
<protein>
    <submittedName>
        <fullName evidence="2">Uncharacterized protein</fullName>
    </submittedName>
</protein>
<dbReference type="Proteomes" id="UP000313359">
    <property type="component" value="Unassembled WGS sequence"/>
</dbReference>
<sequence length="440" mass="48326">MSSSQPPPIIASFTKPVPEASPYGWIWIYHPLRNLIFLSIPVRKCPLPGGNQSGQPCMPSTAVLDACQVVTGKKGKLAGDQHGQEVVQADLVMAGGYYYVVDEDWEVDYGIFYTFDAWIPPQREEVPDHWFTGVYPRSGPPPQTTNRWDGVSGRSVNTLREKASGLDGACKLSRTQPKLLISYQKPTGIGTTYAGSAHNSATLCQSRGTSQMLTQSTTYAITSLCDQISTTGGTPTPSSSSPLMGISSRTTSHAPSKGRLPTSTVLDTPERTDGYLLYLRFALAIFERVGNHKSFEPHPNSSPLVTPHSLPFKASPTVSRATSLQATPEGNEMSAGTGLPRAQAVLSDAVGYDLNEGMDSVTAAKHIIDWYSDVEREDLPADLAWAWRDLIDDKDDDNENTERLKREWLERQRRQLREDRPDWDSHEVVQDNVVGSQDSG</sequence>
<evidence type="ECO:0000256" key="1">
    <source>
        <dbReference type="SAM" id="MobiDB-lite"/>
    </source>
</evidence>
<evidence type="ECO:0000313" key="2">
    <source>
        <dbReference type="EMBL" id="RPD54503.1"/>
    </source>
</evidence>
<accession>A0A5C2RSC2</accession>
<proteinExistence type="predicted"/>
<dbReference type="AlphaFoldDB" id="A0A5C2RSC2"/>
<gene>
    <name evidence="2" type="ORF">L227DRAFT_604050</name>
</gene>
<keyword evidence="3" id="KW-1185">Reference proteome</keyword>
<name>A0A5C2RSC2_9APHY</name>
<organism evidence="2 3">
    <name type="scientific">Lentinus tigrinus ALCF2SS1-6</name>
    <dbReference type="NCBI Taxonomy" id="1328759"/>
    <lineage>
        <taxon>Eukaryota</taxon>
        <taxon>Fungi</taxon>
        <taxon>Dikarya</taxon>
        <taxon>Basidiomycota</taxon>
        <taxon>Agaricomycotina</taxon>
        <taxon>Agaricomycetes</taxon>
        <taxon>Polyporales</taxon>
        <taxon>Polyporaceae</taxon>
        <taxon>Lentinus</taxon>
    </lineage>
</organism>
<dbReference type="EMBL" id="ML122305">
    <property type="protein sequence ID" value="RPD54503.1"/>
    <property type="molecule type" value="Genomic_DNA"/>
</dbReference>
<feature type="compositionally biased region" description="Low complexity" evidence="1">
    <location>
        <begin position="230"/>
        <end position="248"/>
    </location>
</feature>
<feature type="region of interest" description="Disordered" evidence="1">
    <location>
        <begin position="416"/>
        <end position="440"/>
    </location>
</feature>
<dbReference type="OrthoDB" id="2793280at2759"/>
<feature type="compositionally biased region" description="Basic and acidic residues" evidence="1">
    <location>
        <begin position="416"/>
        <end position="429"/>
    </location>
</feature>
<evidence type="ECO:0000313" key="3">
    <source>
        <dbReference type="Proteomes" id="UP000313359"/>
    </source>
</evidence>
<feature type="region of interest" description="Disordered" evidence="1">
    <location>
        <begin position="296"/>
        <end position="322"/>
    </location>
</feature>
<reference evidence="2" key="1">
    <citation type="journal article" date="2018" name="Genome Biol. Evol.">
        <title>Genomics and development of Lentinus tigrinus, a white-rot wood-decaying mushroom with dimorphic fruiting bodies.</title>
        <authorList>
            <person name="Wu B."/>
            <person name="Xu Z."/>
            <person name="Knudson A."/>
            <person name="Carlson A."/>
            <person name="Chen N."/>
            <person name="Kovaka S."/>
            <person name="LaButti K."/>
            <person name="Lipzen A."/>
            <person name="Pennachio C."/>
            <person name="Riley R."/>
            <person name="Schakwitz W."/>
            <person name="Umezawa K."/>
            <person name="Ohm R.A."/>
            <person name="Grigoriev I.V."/>
            <person name="Nagy L.G."/>
            <person name="Gibbons J."/>
            <person name="Hibbett D."/>
        </authorList>
    </citation>
    <scope>NUCLEOTIDE SEQUENCE [LARGE SCALE GENOMIC DNA]</scope>
    <source>
        <strain evidence="2">ALCF2SS1-6</strain>
    </source>
</reference>